<dbReference type="CDD" id="cd00063">
    <property type="entry name" value="FN3"/>
    <property type="match status" value="3"/>
</dbReference>
<dbReference type="Pfam" id="PF00041">
    <property type="entry name" value="fn3"/>
    <property type="match status" value="3"/>
</dbReference>
<keyword evidence="6" id="KW-1185">Reference proteome</keyword>
<reference evidence="5" key="2">
    <citation type="submission" date="2025-09" db="UniProtKB">
        <authorList>
            <consortium name="Ensembl"/>
        </authorList>
    </citation>
    <scope>IDENTIFICATION</scope>
</reference>
<dbReference type="InterPro" id="IPR013098">
    <property type="entry name" value="Ig_I-set"/>
</dbReference>
<evidence type="ECO:0000259" key="3">
    <source>
        <dbReference type="PROSITE" id="PS50835"/>
    </source>
</evidence>
<dbReference type="PROSITE" id="PS50853">
    <property type="entry name" value="FN3"/>
    <property type="match status" value="3"/>
</dbReference>
<dbReference type="InterPro" id="IPR036116">
    <property type="entry name" value="FN3_sf"/>
</dbReference>
<dbReference type="FunFam" id="2.60.40.10:FF:000003">
    <property type="entry name" value="Titin isoform E"/>
    <property type="match status" value="1"/>
</dbReference>
<dbReference type="InterPro" id="IPR013783">
    <property type="entry name" value="Ig-like_fold"/>
</dbReference>
<dbReference type="AlphaFoldDB" id="A0A8C6UBT5"/>
<dbReference type="FunFam" id="2.60.40.10:FF:000107">
    <property type="entry name" value="Myosin, light chain kinase a"/>
    <property type="match status" value="2"/>
</dbReference>
<dbReference type="InterPro" id="IPR036179">
    <property type="entry name" value="Ig-like_dom_sf"/>
</dbReference>
<reference evidence="5" key="1">
    <citation type="submission" date="2025-08" db="UniProtKB">
        <authorList>
            <consortium name="Ensembl"/>
        </authorList>
    </citation>
    <scope>IDENTIFICATION</scope>
</reference>
<dbReference type="FunFam" id="2.60.40.10:FF:000056">
    <property type="entry name" value="twitchin isoform X4"/>
    <property type="match status" value="1"/>
</dbReference>
<dbReference type="SUPFAM" id="SSF48726">
    <property type="entry name" value="Immunoglobulin"/>
    <property type="match status" value="5"/>
</dbReference>
<evidence type="ECO:0000313" key="5">
    <source>
        <dbReference type="Ensembl" id="ENSNMLP00000030524.1"/>
    </source>
</evidence>
<dbReference type="InterPro" id="IPR003599">
    <property type="entry name" value="Ig_sub"/>
</dbReference>
<feature type="domain" description="Ig-like" evidence="3">
    <location>
        <begin position="105"/>
        <end position="190"/>
    </location>
</feature>
<dbReference type="PRINTS" id="PR00014">
    <property type="entry name" value="FNTYPEIII"/>
</dbReference>
<dbReference type="SUPFAM" id="SSF49265">
    <property type="entry name" value="Fibronectin type III"/>
    <property type="match status" value="2"/>
</dbReference>
<dbReference type="InterPro" id="IPR003961">
    <property type="entry name" value="FN3_dom"/>
</dbReference>
<feature type="domain" description="Fibronectin type-III" evidence="4">
    <location>
        <begin position="539"/>
        <end position="635"/>
    </location>
</feature>
<dbReference type="SMART" id="SM00408">
    <property type="entry name" value="IGc2"/>
    <property type="match status" value="4"/>
</dbReference>
<dbReference type="CDD" id="cd00096">
    <property type="entry name" value="Ig"/>
    <property type="match status" value="2"/>
</dbReference>
<dbReference type="Proteomes" id="UP000694523">
    <property type="component" value="Unplaced"/>
</dbReference>
<organism evidence="5 6">
    <name type="scientific">Neogobius melanostomus</name>
    <name type="common">round goby</name>
    <dbReference type="NCBI Taxonomy" id="47308"/>
    <lineage>
        <taxon>Eukaryota</taxon>
        <taxon>Metazoa</taxon>
        <taxon>Chordata</taxon>
        <taxon>Craniata</taxon>
        <taxon>Vertebrata</taxon>
        <taxon>Euteleostomi</taxon>
        <taxon>Actinopterygii</taxon>
        <taxon>Neopterygii</taxon>
        <taxon>Teleostei</taxon>
        <taxon>Neoteleostei</taxon>
        <taxon>Acanthomorphata</taxon>
        <taxon>Gobiaria</taxon>
        <taxon>Gobiiformes</taxon>
        <taxon>Gobioidei</taxon>
        <taxon>Gobiidae</taxon>
        <taxon>Benthophilinae</taxon>
        <taxon>Neogobiini</taxon>
        <taxon>Neogobius</taxon>
    </lineage>
</organism>
<dbReference type="Gene3D" id="2.60.40.10">
    <property type="entry name" value="Immunoglobulins"/>
    <property type="match status" value="8"/>
</dbReference>
<protein>
    <recommendedName>
        <fullName evidence="7">Titin</fullName>
    </recommendedName>
</protein>
<feature type="domain" description="Ig-like" evidence="3">
    <location>
        <begin position="290"/>
        <end position="367"/>
    </location>
</feature>
<dbReference type="Ensembl" id="ENSNMLT00000034040.1">
    <property type="protein sequence ID" value="ENSNMLP00000030524.1"/>
    <property type="gene ID" value="ENSNMLG00000019217.1"/>
</dbReference>
<feature type="domain" description="Fibronectin type-III" evidence="4">
    <location>
        <begin position="440"/>
        <end position="533"/>
    </location>
</feature>
<accession>A0A8C6UBT5</accession>
<dbReference type="InterPro" id="IPR003598">
    <property type="entry name" value="Ig_sub2"/>
</dbReference>
<dbReference type="FunFam" id="2.60.40.10:FF:000022">
    <property type="entry name" value="Cardiac titin"/>
    <property type="match status" value="1"/>
</dbReference>
<evidence type="ECO:0000256" key="2">
    <source>
        <dbReference type="ARBA" id="ARBA00023319"/>
    </source>
</evidence>
<keyword evidence="1" id="KW-0677">Repeat</keyword>
<dbReference type="GO" id="GO:0055013">
    <property type="term" value="P:cardiac muscle cell development"/>
    <property type="evidence" value="ECO:0007669"/>
    <property type="project" value="UniProtKB-ARBA"/>
</dbReference>
<evidence type="ECO:0000313" key="6">
    <source>
        <dbReference type="Proteomes" id="UP000694523"/>
    </source>
</evidence>
<dbReference type="SMART" id="SM00409">
    <property type="entry name" value="IG"/>
    <property type="match status" value="5"/>
</dbReference>
<evidence type="ECO:0000259" key="4">
    <source>
        <dbReference type="PROSITE" id="PS50853"/>
    </source>
</evidence>
<feature type="domain" description="Ig-like" evidence="3">
    <location>
        <begin position="11"/>
        <end position="96"/>
    </location>
</feature>
<feature type="domain" description="Ig-like" evidence="3">
    <location>
        <begin position="200"/>
        <end position="289"/>
    </location>
</feature>
<evidence type="ECO:0000256" key="1">
    <source>
        <dbReference type="ARBA" id="ARBA00022737"/>
    </source>
</evidence>
<name>A0A8C6UBT5_9GOBI</name>
<dbReference type="PROSITE" id="PS50835">
    <property type="entry name" value="IG_LIKE"/>
    <property type="match status" value="4"/>
</dbReference>
<dbReference type="InterPro" id="IPR007110">
    <property type="entry name" value="Ig-like_dom"/>
</dbReference>
<dbReference type="GO" id="GO:0030017">
    <property type="term" value="C:sarcomere"/>
    <property type="evidence" value="ECO:0007669"/>
    <property type="project" value="UniProtKB-ARBA"/>
</dbReference>
<dbReference type="FunFam" id="2.60.40.10:FF:000012">
    <property type="entry name" value="titin isoform X1"/>
    <property type="match status" value="1"/>
</dbReference>
<dbReference type="Pfam" id="PF07679">
    <property type="entry name" value="I-set"/>
    <property type="match status" value="4"/>
</dbReference>
<dbReference type="PANTHER" id="PTHR14340">
    <property type="entry name" value="MICROFIBRIL-ASSOCIATED GLYCOPROTEIN 3"/>
    <property type="match status" value="1"/>
</dbReference>
<sequence length="777" mass="85613">MFYLLSVEMYPPIFVSKPEPMTLFVGKQALFQCSLTGTLPMEIIWHKDNIAISSEGNYVMKSDKNKCSLLIKSLQMTDQGVYLCKASNSVGTATFTTNLKVINKPSFVKLIEAVSIAVNDLLRLECQVDDDTGVTVTWTRDGKKVHQSMDCKLSFEDKVAVLEIPKSKIKDSGNSTCEAVVTVQDGPELTIISCYSSEPPKFTRTPARLSVVRPGQSKMFECQVTGTPEIDIYWFREGTEISPSNRYKIAFVNSVATLEISGTDMKDSGLYYCEARNEAGSESCSMELKVKEGTATFIAKVGGDPIPSVKWMKGKWRQLTNGGRISIEQKGEVSKLEIREVTKSDSGQYRCVASNKHGEIEASADIVRPDKGVYSLTLENDIASVSGEVEVNVIGNFSTVLNINECTRNHTGNYLLTVSNPAGTKTVALNVTVLDVPAAPIGPVNILEVSPDAMMIEWRPPKDDGGSPVTNYIVEKRESNKETWGGVSSGSLATQLNITRLQKGTEYVVRIRAENKMGIGAPLESKPTVAEHTFMPPSPPGKPQTSDISEDAVTVGWTMPLADGGSPIHGYILERRHKGGKWIRVNKTPHKDLRFRVLGLFEGNEYEFRVFAENIAGKYVITATNSAGTFTAYANVNVLDIPGPVRNLRVTGIGPDKCKVVWDGPEDDGGCEVDSYILEKCETRRMVWSTYSAFVVTPYCNVTRLVEGNEYIFRVRAENKMGTGPALETRPVTVRTQFSKPGPPEAPDVTKVKITMKYFELKPFGYLLNQIIVQHLS</sequence>
<feature type="domain" description="Fibronectin type-III" evidence="4">
    <location>
        <begin position="644"/>
        <end position="739"/>
    </location>
</feature>
<evidence type="ECO:0008006" key="7">
    <source>
        <dbReference type="Google" id="ProtNLM"/>
    </source>
</evidence>
<dbReference type="GO" id="GO:0003007">
    <property type="term" value="P:heart morphogenesis"/>
    <property type="evidence" value="ECO:0007669"/>
    <property type="project" value="UniProtKB-ARBA"/>
</dbReference>
<dbReference type="FunFam" id="2.60.40.10:FF:001272">
    <property type="entry name" value="titin isoform X1"/>
    <property type="match status" value="1"/>
</dbReference>
<dbReference type="PANTHER" id="PTHR14340:SF13">
    <property type="entry name" value="TITIN"/>
    <property type="match status" value="1"/>
</dbReference>
<keyword evidence="2" id="KW-0393">Immunoglobulin domain</keyword>
<dbReference type="SMART" id="SM00060">
    <property type="entry name" value="FN3"/>
    <property type="match status" value="3"/>
</dbReference>
<proteinExistence type="predicted"/>